<proteinExistence type="predicted"/>
<dbReference type="SUPFAM" id="SSF47413">
    <property type="entry name" value="lambda repressor-like DNA-binding domains"/>
    <property type="match status" value="1"/>
</dbReference>
<evidence type="ECO:0000313" key="3">
    <source>
        <dbReference type="Proteomes" id="UP000317078"/>
    </source>
</evidence>
<dbReference type="Pfam" id="PF01381">
    <property type="entry name" value="HTH_3"/>
    <property type="match status" value="1"/>
</dbReference>
<dbReference type="OrthoDB" id="7268941at2"/>
<dbReference type="EMBL" id="RCZP01000011">
    <property type="protein sequence ID" value="TPG55996.1"/>
    <property type="molecule type" value="Genomic_DNA"/>
</dbReference>
<accession>A0A502G453</accession>
<protein>
    <submittedName>
        <fullName evidence="2">XRE family transcriptional regulator</fullName>
    </submittedName>
</protein>
<name>A0A502G453_9PROT</name>
<sequence length="64" mass="7086">MTLGWTERELARRTGRHQTTIRRWINGRSPIDPDVAAWLAMLAAFVAAHPGPRIVSPGRDASGH</sequence>
<dbReference type="AlphaFoldDB" id="A0A502G453"/>
<organism evidence="2 3">
    <name type="scientific">Muricoccus nepalensis</name>
    <dbReference type="NCBI Taxonomy" id="1854500"/>
    <lineage>
        <taxon>Bacteria</taxon>
        <taxon>Pseudomonadati</taxon>
        <taxon>Pseudomonadota</taxon>
        <taxon>Alphaproteobacteria</taxon>
        <taxon>Acetobacterales</taxon>
        <taxon>Roseomonadaceae</taxon>
        <taxon>Muricoccus</taxon>
    </lineage>
</organism>
<feature type="domain" description="HTH cro/C1-type" evidence="1">
    <location>
        <begin position="3"/>
        <end position="36"/>
    </location>
</feature>
<dbReference type="Proteomes" id="UP000317078">
    <property type="component" value="Unassembled WGS sequence"/>
</dbReference>
<keyword evidence="3" id="KW-1185">Reference proteome</keyword>
<dbReference type="GO" id="GO:0003677">
    <property type="term" value="F:DNA binding"/>
    <property type="evidence" value="ECO:0007669"/>
    <property type="project" value="InterPro"/>
</dbReference>
<dbReference type="CDD" id="cd00093">
    <property type="entry name" value="HTH_XRE"/>
    <property type="match status" value="1"/>
</dbReference>
<dbReference type="InterPro" id="IPR010982">
    <property type="entry name" value="Lambda_DNA-bd_dom_sf"/>
</dbReference>
<evidence type="ECO:0000259" key="1">
    <source>
        <dbReference type="Pfam" id="PF01381"/>
    </source>
</evidence>
<gene>
    <name evidence="2" type="ORF">EAH89_13400</name>
</gene>
<reference evidence="2 3" key="1">
    <citation type="journal article" date="2019" name="Environ. Microbiol.">
        <title>Species interactions and distinct microbial communities in high Arctic permafrost affected cryosols are associated with the CH4 and CO2 gas fluxes.</title>
        <authorList>
            <person name="Altshuler I."/>
            <person name="Hamel J."/>
            <person name="Turney S."/>
            <person name="Magnuson E."/>
            <person name="Levesque R."/>
            <person name="Greer C."/>
            <person name="Whyte L.G."/>
        </authorList>
    </citation>
    <scope>NUCLEOTIDE SEQUENCE [LARGE SCALE GENOMIC DNA]</scope>
    <source>
        <strain evidence="2 3">S9.3B</strain>
    </source>
</reference>
<dbReference type="InterPro" id="IPR001387">
    <property type="entry name" value="Cro/C1-type_HTH"/>
</dbReference>
<evidence type="ECO:0000313" key="2">
    <source>
        <dbReference type="EMBL" id="TPG55996.1"/>
    </source>
</evidence>
<comment type="caution">
    <text evidence="2">The sequence shown here is derived from an EMBL/GenBank/DDBJ whole genome shotgun (WGS) entry which is preliminary data.</text>
</comment>
<dbReference type="Gene3D" id="1.10.260.40">
    <property type="entry name" value="lambda repressor-like DNA-binding domains"/>
    <property type="match status" value="1"/>
</dbReference>